<evidence type="ECO:0000313" key="3">
    <source>
        <dbReference type="Proteomes" id="UP000008370"/>
    </source>
</evidence>
<dbReference type="RefSeq" id="XP_007394456.1">
    <property type="nucleotide sequence ID" value="XM_007394394.1"/>
</dbReference>
<accession>K5VYE8</accession>
<feature type="compositionally biased region" description="Basic and acidic residues" evidence="1">
    <location>
        <begin position="109"/>
        <end position="119"/>
    </location>
</feature>
<proteinExistence type="predicted"/>
<name>K5VYE8_PHACS</name>
<evidence type="ECO:0000256" key="1">
    <source>
        <dbReference type="SAM" id="MobiDB-lite"/>
    </source>
</evidence>
<dbReference type="KEGG" id="pco:PHACADRAFT_253822"/>
<keyword evidence="3" id="KW-1185">Reference proteome</keyword>
<dbReference type="HOGENOM" id="CLU_2062311_0_0_1"/>
<dbReference type="EMBL" id="JH930471">
    <property type="protein sequence ID" value="EKM56613.1"/>
    <property type="molecule type" value="Genomic_DNA"/>
</dbReference>
<dbReference type="AlphaFoldDB" id="K5VYE8"/>
<dbReference type="Proteomes" id="UP000008370">
    <property type="component" value="Unassembled WGS sequence"/>
</dbReference>
<gene>
    <name evidence="2" type="ORF">PHACADRAFT_253822</name>
</gene>
<dbReference type="InParanoid" id="K5VYE8"/>
<evidence type="ECO:0000313" key="2">
    <source>
        <dbReference type="EMBL" id="EKM56613.1"/>
    </source>
</evidence>
<reference evidence="2 3" key="1">
    <citation type="journal article" date="2012" name="BMC Genomics">
        <title>Comparative genomics of the white-rot fungi, Phanerochaete carnosa and P. chrysosporium, to elucidate the genetic basis of the distinct wood types they colonize.</title>
        <authorList>
            <person name="Suzuki H."/>
            <person name="MacDonald J."/>
            <person name="Syed K."/>
            <person name="Salamov A."/>
            <person name="Hori C."/>
            <person name="Aerts A."/>
            <person name="Henrissat B."/>
            <person name="Wiebenga A."/>
            <person name="vanKuyk P.A."/>
            <person name="Barry K."/>
            <person name="Lindquist E."/>
            <person name="LaButti K."/>
            <person name="Lapidus A."/>
            <person name="Lucas S."/>
            <person name="Coutinho P."/>
            <person name="Gong Y."/>
            <person name="Samejima M."/>
            <person name="Mahadevan R."/>
            <person name="Abou-Zaid M."/>
            <person name="de Vries R.P."/>
            <person name="Igarashi K."/>
            <person name="Yadav J.S."/>
            <person name="Grigoriev I.V."/>
            <person name="Master E.R."/>
        </authorList>
    </citation>
    <scope>NUCLEOTIDE SEQUENCE [LARGE SCALE GENOMIC DNA]</scope>
    <source>
        <strain evidence="2 3">HHB-10118-sp</strain>
    </source>
</reference>
<protein>
    <submittedName>
        <fullName evidence="2">Uncharacterized protein</fullName>
    </submittedName>
</protein>
<dbReference type="GeneID" id="18915888"/>
<feature type="region of interest" description="Disordered" evidence="1">
    <location>
        <begin position="1"/>
        <end position="119"/>
    </location>
</feature>
<dbReference type="OrthoDB" id="3260716at2759"/>
<sequence length="119" mass="12768">MAEQGGPTERLTTVGSRAALAPQLQSSQPQPLAPAPDSRTIVDNDPFDDPPTAAETMTGATSQDLYSGIGKPMMGQSSAEIHHDGHQHRKRAMQGHDQYGTSANLMNRDGVDLSGWREE</sequence>
<organism evidence="2 3">
    <name type="scientific">Phanerochaete carnosa (strain HHB-10118-sp)</name>
    <name type="common">White-rot fungus</name>
    <name type="synonym">Peniophora carnosa</name>
    <dbReference type="NCBI Taxonomy" id="650164"/>
    <lineage>
        <taxon>Eukaryota</taxon>
        <taxon>Fungi</taxon>
        <taxon>Dikarya</taxon>
        <taxon>Basidiomycota</taxon>
        <taxon>Agaricomycotina</taxon>
        <taxon>Agaricomycetes</taxon>
        <taxon>Polyporales</taxon>
        <taxon>Phanerochaetaceae</taxon>
        <taxon>Phanerochaete</taxon>
    </lineage>
</organism>
<feature type="compositionally biased region" description="Low complexity" evidence="1">
    <location>
        <begin position="18"/>
        <end position="30"/>
    </location>
</feature>